<reference evidence="3" key="1">
    <citation type="submission" date="2018-04" db="EMBL/GenBank/DDBJ databases">
        <authorList>
            <person name="Cornet L."/>
        </authorList>
    </citation>
    <scope>NUCLEOTIDE SEQUENCE [LARGE SCALE GENOMIC DNA]</scope>
</reference>
<dbReference type="Gene3D" id="1.25.40.620">
    <property type="match status" value="1"/>
</dbReference>
<name>A0A2W4XZS2_9CYAN</name>
<dbReference type="InterPro" id="IPR037215">
    <property type="entry name" value="GUN4-like_sf"/>
</dbReference>
<dbReference type="GO" id="GO:0030288">
    <property type="term" value="C:outer membrane-bounded periplasmic space"/>
    <property type="evidence" value="ECO:0007669"/>
    <property type="project" value="TreeGrafter"/>
</dbReference>
<dbReference type="Proteomes" id="UP000249794">
    <property type="component" value="Unassembled WGS sequence"/>
</dbReference>
<dbReference type="SUPFAM" id="SSF52200">
    <property type="entry name" value="Toll/Interleukin receptor TIR domain"/>
    <property type="match status" value="1"/>
</dbReference>
<evidence type="ECO:0000313" key="3">
    <source>
        <dbReference type="Proteomes" id="UP000249794"/>
    </source>
</evidence>
<sequence>MTDRDFDVFLAHRKVDKPIIRKIYQELKERGLAPWLDEEEIPPGAAFQEALQQAIGQVKTAAICIGSDELSNWQALELKISITQCVKRKIPIIPFLLPGVSAIPESLLFLSEFHAVSFQNGIEDERALSRLEWGITGRRPKPKPLSPSNGNPAPDIVVKPIIDSLYTNLERYLKIEDWEKADDETHQLMIVEAGKVEEPFFTAEELKNFPCEALKVIDGLWVKHSNSRFGFSVQKEMYRECGGVLDGCHNREAFTKLCEENGWKVKDKWVNVISDNSSLKGHFPRFGLYIGRDMPGRRRGLRSTRFSALAFRLESCNL</sequence>
<dbReference type="PANTHER" id="PTHR34800">
    <property type="entry name" value="TETRAPYRROLE-BINDING PROTEIN, CHLOROPLASTIC"/>
    <property type="match status" value="1"/>
</dbReference>
<dbReference type="PROSITE" id="PS50104">
    <property type="entry name" value="TIR"/>
    <property type="match status" value="1"/>
</dbReference>
<dbReference type="Pfam" id="PF13676">
    <property type="entry name" value="TIR_2"/>
    <property type="match status" value="1"/>
</dbReference>
<reference evidence="2 3" key="2">
    <citation type="submission" date="2018-06" db="EMBL/GenBank/DDBJ databases">
        <title>Metagenomic assembly of (sub)arctic Cyanobacteria and their associated microbiome from non-axenic cultures.</title>
        <authorList>
            <person name="Baurain D."/>
        </authorList>
    </citation>
    <scope>NUCLEOTIDE SEQUENCE [LARGE SCALE GENOMIC DNA]</scope>
    <source>
        <strain evidence="2">ULC027bin1</strain>
    </source>
</reference>
<dbReference type="InterPro" id="IPR000157">
    <property type="entry name" value="TIR_dom"/>
</dbReference>
<gene>
    <name evidence="2" type="ORF">DCF15_00335</name>
</gene>
<dbReference type="AlphaFoldDB" id="A0A2W4XZS2"/>
<protein>
    <submittedName>
        <fullName evidence="2">Transcriptional regulator</fullName>
    </submittedName>
</protein>
<dbReference type="SUPFAM" id="SSF140869">
    <property type="entry name" value="GUN4-like"/>
    <property type="match status" value="1"/>
</dbReference>
<organism evidence="2 3">
    <name type="scientific">Phormidesmis priestleyi</name>
    <dbReference type="NCBI Taxonomy" id="268141"/>
    <lineage>
        <taxon>Bacteria</taxon>
        <taxon>Bacillati</taxon>
        <taxon>Cyanobacteriota</taxon>
        <taxon>Cyanophyceae</taxon>
        <taxon>Leptolyngbyales</taxon>
        <taxon>Leptolyngbyaceae</taxon>
        <taxon>Phormidesmis</taxon>
    </lineage>
</organism>
<dbReference type="PANTHER" id="PTHR34800:SF1">
    <property type="entry name" value="TETRAPYRROLE-BINDING PROTEIN, CHLOROPLASTIC"/>
    <property type="match status" value="1"/>
</dbReference>
<dbReference type="GO" id="GO:0046906">
    <property type="term" value="F:tetrapyrrole binding"/>
    <property type="evidence" value="ECO:0007669"/>
    <property type="project" value="TreeGrafter"/>
</dbReference>
<dbReference type="Pfam" id="PF05419">
    <property type="entry name" value="GUN4"/>
    <property type="match status" value="1"/>
</dbReference>
<evidence type="ECO:0000313" key="2">
    <source>
        <dbReference type="EMBL" id="PZO61262.1"/>
    </source>
</evidence>
<feature type="domain" description="TIR" evidence="1">
    <location>
        <begin position="4"/>
        <end position="142"/>
    </location>
</feature>
<dbReference type="EMBL" id="QBMP01000002">
    <property type="protein sequence ID" value="PZO61262.1"/>
    <property type="molecule type" value="Genomic_DNA"/>
</dbReference>
<dbReference type="Gene3D" id="3.40.50.10140">
    <property type="entry name" value="Toll/interleukin-1 receptor homology (TIR) domain"/>
    <property type="match status" value="1"/>
</dbReference>
<comment type="caution">
    <text evidence="2">The sequence shown here is derived from an EMBL/GenBank/DDBJ whole genome shotgun (WGS) entry which is preliminary data.</text>
</comment>
<dbReference type="InterPro" id="IPR008629">
    <property type="entry name" value="GUN4-like"/>
</dbReference>
<dbReference type="CDD" id="cd16383">
    <property type="entry name" value="GUN4"/>
    <property type="match status" value="1"/>
</dbReference>
<dbReference type="InterPro" id="IPR035897">
    <property type="entry name" value="Toll_tir_struct_dom_sf"/>
</dbReference>
<accession>A0A2W4XZS2</accession>
<dbReference type="GO" id="GO:0007165">
    <property type="term" value="P:signal transduction"/>
    <property type="evidence" value="ECO:0007669"/>
    <property type="project" value="InterPro"/>
</dbReference>
<dbReference type="Gene3D" id="1.10.10.1770">
    <property type="entry name" value="Gun4-like"/>
    <property type="match status" value="1"/>
</dbReference>
<evidence type="ECO:0000259" key="1">
    <source>
        <dbReference type="PROSITE" id="PS50104"/>
    </source>
</evidence>
<proteinExistence type="predicted"/>